<gene>
    <name evidence="2" type="ORF">FGU65_05695</name>
</gene>
<reference evidence="2" key="1">
    <citation type="submission" date="2019-05" db="EMBL/GenBank/DDBJ databases">
        <title>Methanoculleus sp. FWC-SCC1, a methanogenic archaeon isolated from deep marine cold seep.</title>
        <authorList>
            <person name="Chen Y.-W."/>
            <person name="Chen S.-C."/>
            <person name="Teng N.-H."/>
            <person name="Lai M.-C."/>
        </authorList>
    </citation>
    <scope>NUCLEOTIDE SEQUENCE</scope>
    <source>
        <strain evidence="2">FWC-SCC1</strain>
    </source>
</reference>
<dbReference type="Pfam" id="PF01497">
    <property type="entry name" value="Peripla_BP_2"/>
    <property type="match status" value="1"/>
</dbReference>
<dbReference type="Gene3D" id="3.40.50.1980">
    <property type="entry name" value="Nitrogenase molybdenum iron protein domain"/>
    <property type="match status" value="2"/>
</dbReference>
<dbReference type="PANTHER" id="PTHR30535:SF34">
    <property type="entry name" value="MOLYBDATE-BINDING PROTEIN MOLA"/>
    <property type="match status" value="1"/>
</dbReference>
<evidence type="ECO:0000313" key="2">
    <source>
        <dbReference type="EMBL" id="MDN7024388.1"/>
    </source>
</evidence>
<evidence type="ECO:0000259" key="1">
    <source>
        <dbReference type="PROSITE" id="PS50983"/>
    </source>
</evidence>
<comment type="caution">
    <text evidence="2">The sequence shown here is derived from an EMBL/GenBank/DDBJ whole genome shotgun (WGS) entry which is preliminary data.</text>
</comment>
<accession>A0ABT8M8Y1</accession>
<dbReference type="Proteomes" id="UP001168338">
    <property type="component" value="Unassembled WGS sequence"/>
</dbReference>
<organism evidence="2 3">
    <name type="scientific">Methanoculleus frigidifontis</name>
    <dbReference type="NCBI Taxonomy" id="2584085"/>
    <lineage>
        <taxon>Archaea</taxon>
        <taxon>Methanobacteriati</taxon>
        <taxon>Methanobacteriota</taxon>
        <taxon>Stenosarchaea group</taxon>
        <taxon>Methanomicrobia</taxon>
        <taxon>Methanomicrobiales</taxon>
        <taxon>Methanomicrobiaceae</taxon>
        <taxon>Methanoculleus</taxon>
    </lineage>
</organism>
<dbReference type="PANTHER" id="PTHR30535">
    <property type="entry name" value="VITAMIN B12-BINDING PROTEIN"/>
    <property type="match status" value="1"/>
</dbReference>
<protein>
    <submittedName>
        <fullName evidence="2">Iron ABC transporter substrate-binding protein</fullName>
    </submittedName>
</protein>
<dbReference type="InterPro" id="IPR002491">
    <property type="entry name" value="ABC_transptr_periplasmic_BD"/>
</dbReference>
<evidence type="ECO:0000313" key="3">
    <source>
        <dbReference type="Proteomes" id="UP001168338"/>
    </source>
</evidence>
<feature type="domain" description="Fe/B12 periplasmic-binding" evidence="1">
    <location>
        <begin position="14"/>
        <end position="321"/>
    </location>
</feature>
<keyword evidence="3" id="KW-1185">Reference proteome</keyword>
<name>A0ABT8M8Y1_9EURY</name>
<dbReference type="SUPFAM" id="SSF53807">
    <property type="entry name" value="Helical backbone' metal receptor"/>
    <property type="match status" value="1"/>
</dbReference>
<sequence length="363" mass="40624">MRGRTVEIPATIERVVCIDDGFVEGIMYRFGMQDRVVGLGGAWIKDYTYSFEATDGGTYEYKNGMNPVRYLIPGLADLPVLVESGTGMNYETLASLDPDVIFLREGAWAFSAGSDENLEKTIQTIDSLGIPLVILVGPPYQESPTVDNIGDEIRLVGEVFSRQKDADQLASYLDGQIGEIRARTKDVPEDKKIRMIQLGLSPRARQGGGAAMAWGGDTIESYFIEEIANAKNAYKGTGAFVVISTEQILTLDPDVIVLPTAQGYHPASELYTAPYYQNLQELKAVKNQRVYALPWTPYNWAKRLEYPIEAMVIAKAAYPDRFADIDVGEWTLDFYRQVYGVDEATAKELRSVQWLDWMEEENF</sequence>
<dbReference type="InterPro" id="IPR050902">
    <property type="entry name" value="ABC_Transporter_SBP"/>
</dbReference>
<dbReference type="PROSITE" id="PS50983">
    <property type="entry name" value="FE_B12_PBP"/>
    <property type="match status" value="1"/>
</dbReference>
<proteinExistence type="predicted"/>
<dbReference type="EMBL" id="VCYH01000003">
    <property type="protein sequence ID" value="MDN7024388.1"/>
    <property type="molecule type" value="Genomic_DNA"/>
</dbReference>